<gene>
    <name evidence="1" type="ORF">AB6724_11720</name>
</gene>
<organism evidence="1 2">
    <name type="scientific">Comamonas guangdongensis</name>
    <dbReference type="NCBI Taxonomy" id="510515"/>
    <lineage>
        <taxon>Bacteria</taxon>
        <taxon>Pseudomonadati</taxon>
        <taxon>Pseudomonadota</taxon>
        <taxon>Betaproteobacteria</taxon>
        <taxon>Burkholderiales</taxon>
        <taxon>Comamonadaceae</taxon>
        <taxon>Comamonas</taxon>
    </lineage>
</organism>
<proteinExistence type="predicted"/>
<reference evidence="1 2" key="1">
    <citation type="journal article" date="2013" name="Int. J. Syst. Evol. Microbiol.">
        <title>Comamonas guangdongensis sp. nov., isolated from subterranean forest sediment, and emended description of the genus Comamonas.</title>
        <authorList>
            <person name="Zhang J."/>
            <person name="Wang Y."/>
            <person name="Zhou S."/>
            <person name="Wu C."/>
            <person name="He J."/>
            <person name="Li F."/>
        </authorList>
    </citation>
    <scope>NUCLEOTIDE SEQUENCE [LARGE SCALE GENOMIC DNA]</scope>
    <source>
        <strain evidence="1 2">CCTCC AB2011133</strain>
    </source>
</reference>
<dbReference type="Proteomes" id="UP001561046">
    <property type="component" value="Unassembled WGS sequence"/>
</dbReference>
<evidence type="ECO:0000313" key="1">
    <source>
        <dbReference type="EMBL" id="MEX8193505.1"/>
    </source>
</evidence>
<protein>
    <submittedName>
        <fullName evidence="1">Uncharacterized protein</fullName>
    </submittedName>
</protein>
<evidence type="ECO:0000313" key="2">
    <source>
        <dbReference type="Proteomes" id="UP001561046"/>
    </source>
</evidence>
<sequence length="138" mass="13826">MAKDAAAWAVKGAIAVPEAAVGVADMVTGGRAGKALEEIGFRPKEAREQVNDWHSDATKRAQQEFQQAEGFGGKLKAAVQNPSNIVGAVVESLPSMLTGGAVGRGLTAATRLGQMGLKGATIAGAAGEGVVGAGQQAE</sequence>
<comment type="caution">
    <text evidence="1">The sequence shown here is derived from an EMBL/GenBank/DDBJ whole genome shotgun (WGS) entry which is preliminary data.</text>
</comment>
<name>A0ABV3ZVY8_9BURK</name>
<keyword evidence="2" id="KW-1185">Reference proteome</keyword>
<accession>A0ABV3ZVY8</accession>
<dbReference type="EMBL" id="JBFYGN010000011">
    <property type="protein sequence ID" value="MEX8193505.1"/>
    <property type="molecule type" value="Genomic_DNA"/>
</dbReference>